<dbReference type="EMBL" id="AAHLRQ010000014">
    <property type="protein sequence ID" value="EBX5841997.1"/>
    <property type="molecule type" value="Genomic_DNA"/>
</dbReference>
<dbReference type="EMBL" id="AAGVPU010000015">
    <property type="protein sequence ID" value="EBS4784221.1"/>
    <property type="molecule type" value="Genomic_DNA"/>
</dbReference>
<dbReference type="EMBL" id="AAKODI010000003">
    <property type="protein sequence ID" value="ECT8694115.1"/>
    <property type="molecule type" value="Genomic_DNA"/>
</dbReference>
<dbReference type="Proteomes" id="UP000839582">
    <property type="component" value="Unassembled WGS sequence"/>
</dbReference>
<reference evidence="6" key="2">
    <citation type="submission" date="2018-10" db="EMBL/GenBank/DDBJ databases">
        <authorList>
            <person name="Ashton P.M."/>
            <person name="Dallman T."/>
            <person name="Nair S."/>
            <person name="De Pinna E."/>
            <person name="Peters T."/>
            <person name="Grant K."/>
        </authorList>
    </citation>
    <scope>NUCLEOTIDE SEQUENCE</scope>
    <source>
        <strain evidence="4">204437</strain>
        <strain evidence="3">259242</strain>
        <strain evidence="2">322286</strain>
        <strain evidence="5">419049</strain>
        <strain evidence="1">467190</strain>
        <strain evidence="6">620472</strain>
        <strain evidence="7">679058</strain>
    </source>
</reference>
<dbReference type="AlphaFoldDB" id="A0A3U3EWI8"/>
<dbReference type="EMBL" id="AAHFDY010000032">
    <property type="protein sequence ID" value="EBV4163143.1"/>
    <property type="molecule type" value="Genomic_DNA"/>
</dbReference>
<dbReference type="EMBL" id="AAHXOH010000011">
    <property type="protein sequence ID" value="ECB4343683.1"/>
    <property type="molecule type" value="Genomic_DNA"/>
</dbReference>
<comment type="caution">
    <text evidence="6">The sequence shown here is derived from an EMBL/GenBank/DDBJ whole genome shotgun (WGS) entry which is preliminary data.</text>
</comment>
<reference evidence="8" key="1">
    <citation type="submission" date="2018-07" db="EMBL/GenBank/DDBJ databases">
        <authorList>
            <consortium name="PulseNet: The National Subtyping Network for Foodborne Disease Surveillance"/>
            <person name="Tarr C.L."/>
            <person name="Trees E."/>
            <person name="Katz L.S."/>
            <person name="Carleton-Romer H.A."/>
            <person name="Stroika S."/>
            <person name="Kucerova Z."/>
            <person name="Roache K.F."/>
            <person name="Sabol A.L."/>
            <person name="Besser J."/>
            <person name="Gerner-Smidt P."/>
        </authorList>
    </citation>
    <scope>NUCLEOTIDE SEQUENCE</scope>
    <source>
        <strain evidence="8">PNUSAS009630</strain>
    </source>
</reference>
<dbReference type="Proteomes" id="UP000839932">
    <property type="component" value="Unassembled WGS sequence"/>
</dbReference>
<organism evidence="6">
    <name type="scientific">Salmonella enterica subsp. enterica serovar Stanley</name>
    <dbReference type="NCBI Taxonomy" id="192953"/>
    <lineage>
        <taxon>Bacteria</taxon>
        <taxon>Pseudomonadati</taxon>
        <taxon>Pseudomonadota</taxon>
        <taxon>Gammaproteobacteria</taxon>
        <taxon>Enterobacterales</taxon>
        <taxon>Enterobacteriaceae</taxon>
        <taxon>Salmonella</taxon>
    </lineage>
</organism>
<evidence type="ECO:0000313" key="1">
    <source>
        <dbReference type="EMBL" id="EBR9756647.1"/>
    </source>
</evidence>
<evidence type="ECO:0000313" key="5">
    <source>
        <dbReference type="EMBL" id="EBX5841997.1"/>
    </source>
</evidence>
<evidence type="ECO:0000313" key="4">
    <source>
        <dbReference type="EMBL" id="EBV4163143.1"/>
    </source>
</evidence>
<accession>A0A3U3EWI8</accession>
<sequence>MRRTRSDITNLRPAKAGLFLSDYYRKVNNPLFTLHRIFTRYHHEIIEKKQKVNSVNSKT</sequence>
<evidence type="ECO:0000313" key="2">
    <source>
        <dbReference type="EMBL" id="EBS4784221.1"/>
    </source>
</evidence>
<evidence type="ECO:0000313" key="7">
    <source>
        <dbReference type="EMBL" id="ECB4343683.1"/>
    </source>
</evidence>
<protein>
    <submittedName>
        <fullName evidence="6">Uncharacterized protein</fullName>
    </submittedName>
</protein>
<name>A0A3U3EWI8_SALET</name>
<dbReference type="EMBL" id="AAHCSX010000038">
    <property type="protein sequence ID" value="EBU6486600.1"/>
    <property type="molecule type" value="Genomic_DNA"/>
</dbReference>
<evidence type="ECO:0000313" key="3">
    <source>
        <dbReference type="EMBL" id="EBU6486600.1"/>
    </source>
</evidence>
<dbReference type="EMBL" id="AAHRBQ010000024">
    <property type="protein sequence ID" value="EBZ4304826.1"/>
    <property type="molecule type" value="Genomic_DNA"/>
</dbReference>
<gene>
    <name evidence="8" type="ORF">B6B66_17715</name>
    <name evidence="3" type="ORF">DKI79_25645</name>
    <name evidence="4" type="ORF">DOJ99_23510</name>
    <name evidence="2" type="ORF">DQZ60_18610</name>
    <name evidence="1" type="ORF">DS567_20935</name>
    <name evidence="5" type="ORF">DSR79_17055</name>
    <name evidence="6" type="ORF">EBC87_21890</name>
    <name evidence="7" type="ORF">EXB20_16015</name>
</gene>
<dbReference type="EMBL" id="AAGTZX010000020">
    <property type="protein sequence ID" value="EBR9756647.1"/>
    <property type="molecule type" value="Genomic_DNA"/>
</dbReference>
<evidence type="ECO:0000313" key="8">
    <source>
        <dbReference type="EMBL" id="ECT8694115.1"/>
    </source>
</evidence>
<evidence type="ECO:0000313" key="6">
    <source>
        <dbReference type="EMBL" id="EBZ4304826.1"/>
    </source>
</evidence>
<proteinExistence type="predicted"/>